<dbReference type="GO" id="GO:0006749">
    <property type="term" value="P:glutathione metabolic process"/>
    <property type="evidence" value="ECO:0007669"/>
    <property type="project" value="TreeGrafter"/>
</dbReference>
<dbReference type="SUPFAM" id="SSF47616">
    <property type="entry name" value="GST C-terminal domain-like"/>
    <property type="match status" value="1"/>
</dbReference>
<evidence type="ECO:0000313" key="2">
    <source>
        <dbReference type="EMBL" id="KOO34654.1"/>
    </source>
</evidence>
<evidence type="ECO:0000313" key="3">
    <source>
        <dbReference type="Proteomes" id="UP000037460"/>
    </source>
</evidence>
<feature type="domain" description="Glutathione S-transferase C-terminal" evidence="1">
    <location>
        <begin position="169"/>
        <end position="235"/>
    </location>
</feature>
<proteinExistence type="predicted"/>
<accession>A0A0M0K777</accession>
<dbReference type="Pfam" id="PF14497">
    <property type="entry name" value="GST_C_3"/>
    <property type="match status" value="1"/>
</dbReference>
<dbReference type="Gene3D" id="3.40.30.10">
    <property type="entry name" value="Glutaredoxin"/>
    <property type="match status" value="1"/>
</dbReference>
<dbReference type="Proteomes" id="UP000037460">
    <property type="component" value="Unassembled WGS sequence"/>
</dbReference>
<sequence>MGPVVAIRPAIAHTPGTWRLIYFDAPNRGEQVRQLFFLAGTVFTDVRVHPYPEGLDPYKKAAMGDDSPLCGTDLCPAVTAPDGTHCVETSEIMRFVGQRVGLAPAPNSAADAKAMEVCLAAQSCLDRVFYGLLRAMIVQRILGSELFGTLYWARGFLGGKVDMGPPTTALEETMQAAEAALVASGGPFVCGEALSYADVSLFAVLRECLEFRCFDSTALLGRHPKLSAMLGMLRERTQPWIDRRVREHQLGIPNTVDYFVATNTPFPWSRKTKTYSEKV</sequence>
<organism evidence="2 3">
    <name type="scientific">Chrysochromulina tobinii</name>
    <dbReference type="NCBI Taxonomy" id="1460289"/>
    <lineage>
        <taxon>Eukaryota</taxon>
        <taxon>Haptista</taxon>
        <taxon>Haptophyta</taxon>
        <taxon>Prymnesiophyceae</taxon>
        <taxon>Prymnesiales</taxon>
        <taxon>Chrysochromulinaceae</taxon>
        <taxon>Chrysochromulina</taxon>
    </lineage>
</organism>
<dbReference type="InterPro" id="IPR050213">
    <property type="entry name" value="GST_superfamily"/>
</dbReference>
<dbReference type="SUPFAM" id="SSF52833">
    <property type="entry name" value="Thioredoxin-like"/>
    <property type="match status" value="1"/>
</dbReference>
<gene>
    <name evidence="2" type="ORF">Ctob_014842</name>
</gene>
<comment type="caution">
    <text evidence="2">The sequence shown here is derived from an EMBL/GenBank/DDBJ whole genome shotgun (WGS) entry which is preliminary data.</text>
</comment>
<dbReference type="GO" id="GO:0004364">
    <property type="term" value="F:glutathione transferase activity"/>
    <property type="evidence" value="ECO:0007669"/>
    <property type="project" value="TreeGrafter"/>
</dbReference>
<dbReference type="OrthoDB" id="414243at2759"/>
<dbReference type="InterPro" id="IPR036282">
    <property type="entry name" value="Glutathione-S-Trfase_C_sf"/>
</dbReference>
<dbReference type="InterPro" id="IPR004046">
    <property type="entry name" value="GST_C"/>
</dbReference>
<dbReference type="PANTHER" id="PTHR11571">
    <property type="entry name" value="GLUTATHIONE S-TRANSFERASE"/>
    <property type="match status" value="1"/>
</dbReference>
<dbReference type="PANTHER" id="PTHR11571:SF150">
    <property type="entry name" value="GLUTATHIONE S-TRANSFERASE"/>
    <property type="match status" value="1"/>
</dbReference>
<reference evidence="3" key="1">
    <citation type="journal article" date="2015" name="PLoS Genet.">
        <title>Genome Sequence and Transcriptome Analyses of Chrysochromulina tobin: Metabolic Tools for Enhanced Algal Fitness in the Prominent Order Prymnesiales (Haptophyceae).</title>
        <authorList>
            <person name="Hovde B.T."/>
            <person name="Deodato C.R."/>
            <person name="Hunsperger H.M."/>
            <person name="Ryken S.A."/>
            <person name="Yost W."/>
            <person name="Jha R.K."/>
            <person name="Patterson J."/>
            <person name="Monnat R.J. Jr."/>
            <person name="Barlow S.B."/>
            <person name="Starkenburg S.R."/>
            <person name="Cattolico R.A."/>
        </authorList>
    </citation>
    <scope>NUCLEOTIDE SEQUENCE</scope>
    <source>
        <strain evidence="3">CCMP291</strain>
    </source>
</reference>
<name>A0A0M0K777_9EUKA</name>
<dbReference type="AlphaFoldDB" id="A0A0M0K777"/>
<keyword evidence="3" id="KW-1185">Reference proteome</keyword>
<evidence type="ECO:0000259" key="1">
    <source>
        <dbReference type="Pfam" id="PF14497"/>
    </source>
</evidence>
<dbReference type="Gene3D" id="1.20.1050.10">
    <property type="match status" value="1"/>
</dbReference>
<dbReference type="InterPro" id="IPR036249">
    <property type="entry name" value="Thioredoxin-like_sf"/>
</dbReference>
<dbReference type="EMBL" id="JWZX01001143">
    <property type="protein sequence ID" value="KOO34654.1"/>
    <property type="molecule type" value="Genomic_DNA"/>
</dbReference>
<protein>
    <recommendedName>
        <fullName evidence="1">Glutathione S-transferase C-terminal domain-containing protein</fullName>
    </recommendedName>
</protein>